<dbReference type="AlphaFoldDB" id="A0A4Q5HWA9"/>
<dbReference type="Proteomes" id="UP000441162">
    <property type="component" value="Unassembled WGS sequence"/>
</dbReference>
<organism evidence="7 8">
    <name type="scientific">Phocaeicola dorei</name>
    <dbReference type="NCBI Taxonomy" id="357276"/>
    <lineage>
        <taxon>Bacteria</taxon>
        <taxon>Pseudomonadati</taxon>
        <taxon>Bacteroidota</taxon>
        <taxon>Bacteroidia</taxon>
        <taxon>Bacteroidales</taxon>
        <taxon>Bacteroidaceae</taxon>
        <taxon>Phocaeicola</taxon>
    </lineage>
</organism>
<evidence type="ECO:0000256" key="3">
    <source>
        <dbReference type="ARBA" id="ARBA00023295"/>
    </source>
</evidence>
<gene>
    <name evidence="7" type="ORF">F2Y51_05965</name>
    <name evidence="6" type="ORF">F2Y58_05345</name>
</gene>
<evidence type="ECO:0000313" key="7">
    <source>
        <dbReference type="EMBL" id="KAA5407019.1"/>
    </source>
</evidence>
<dbReference type="SUPFAM" id="SSF51126">
    <property type="entry name" value="Pectin lyase-like"/>
    <property type="match status" value="1"/>
</dbReference>
<dbReference type="InterPro" id="IPR051801">
    <property type="entry name" value="GH28_Enzymes"/>
</dbReference>
<evidence type="ECO:0000256" key="1">
    <source>
        <dbReference type="ARBA" id="ARBA00008834"/>
    </source>
</evidence>
<dbReference type="InterPro" id="IPR000743">
    <property type="entry name" value="Glyco_hydro_28"/>
</dbReference>
<accession>A0A4Q5HWA9</accession>
<dbReference type="InterPro" id="IPR011050">
    <property type="entry name" value="Pectin_lyase_fold/virulence"/>
</dbReference>
<dbReference type="GO" id="GO:0004650">
    <property type="term" value="F:polygalacturonase activity"/>
    <property type="evidence" value="ECO:0007669"/>
    <property type="project" value="InterPro"/>
</dbReference>
<name>A0A4Q5HWA9_9BACT</name>
<sequence>MKLITFVCAVFLCLPSLAQEKFPDGTPVSDWFKDSKIVDINTLGKKYILTDYGVINDSTLLQTEKIQSAIDAAAQNGGGVIVIPKGTYLSGALFFKPKTHLHLEEGAVLKGSDDISNFPIIDTRMEGQSLKYFAALVNADKVDGFTLSGKGTIDGNGLRYWKSFWLRRKVNPQCTNMDELRPRLVHISHSNNVQLSGVRLINSPFWTTHLYKCNHIKILNLYIFSPERPVKAPSTDAIDIDVCSNVLVKNCYMSVNDDAIALKGGKGPWADQDPNNGGNSNIIIEDCTYGFCHGALTCGSESIHNRNIILRRIHITNANRLLWLKMRPDTPQQYEYILVEDITGDADHFLYIKPWTQFFDLKDRKDIPISYSNHVTMRNIDFKCDNFFSVEKSDQYQLTNFTFENLNIKAKNGKCDKEMIDNFIWKKVSINNANQ</sequence>
<evidence type="ECO:0000313" key="8">
    <source>
        <dbReference type="Proteomes" id="UP000441162"/>
    </source>
</evidence>
<evidence type="ECO:0000256" key="4">
    <source>
        <dbReference type="RuleBase" id="RU361169"/>
    </source>
</evidence>
<dbReference type="Proteomes" id="UP000481616">
    <property type="component" value="Unassembled WGS sequence"/>
</dbReference>
<dbReference type="RefSeq" id="WP_130053732.1">
    <property type="nucleotide sequence ID" value="NZ_RCXK01000003.1"/>
</dbReference>
<comment type="similarity">
    <text evidence="1 4">Belongs to the glycosyl hydrolase 28 family.</text>
</comment>
<dbReference type="GO" id="GO:0005975">
    <property type="term" value="P:carbohydrate metabolic process"/>
    <property type="evidence" value="ECO:0007669"/>
    <property type="project" value="InterPro"/>
</dbReference>
<proteinExistence type="inferred from homology"/>
<keyword evidence="2 4" id="KW-0378">Hydrolase</keyword>
<keyword evidence="3 4" id="KW-0326">Glycosidase</keyword>
<dbReference type="EMBL" id="VVYY01000003">
    <property type="protein sequence ID" value="KAA5400075.1"/>
    <property type="molecule type" value="Genomic_DNA"/>
</dbReference>
<dbReference type="PANTHER" id="PTHR31339">
    <property type="entry name" value="PECTIN LYASE-RELATED"/>
    <property type="match status" value="1"/>
</dbReference>
<dbReference type="Pfam" id="PF00295">
    <property type="entry name" value="Glyco_hydro_28"/>
    <property type="match status" value="1"/>
</dbReference>
<feature type="chain" id="PRO_5043194772" evidence="5">
    <location>
        <begin position="19"/>
        <end position="435"/>
    </location>
</feature>
<comment type="caution">
    <text evidence="7">The sequence shown here is derived from an EMBL/GenBank/DDBJ whole genome shotgun (WGS) entry which is preliminary data.</text>
</comment>
<reference evidence="8 9" key="1">
    <citation type="journal article" date="2019" name="Nat. Med.">
        <title>A library of human gut bacterial isolates paired with longitudinal multiomics data enables mechanistic microbiome research.</title>
        <authorList>
            <person name="Poyet M."/>
            <person name="Groussin M."/>
            <person name="Gibbons S.M."/>
            <person name="Avila-Pacheco J."/>
            <person name="Jiang X."/>
            <person name="Kearney S.M."/>
            <person name="Perrotta A.R."/>
            <person name="Berdy B."/>
            <person name="Zhao S."/>
            <person name="Lieberman T.D."/>
            <person name="Swanson P.K."/>
            <person name="Smith M."/>
            <person name="Roesemann S."/>
            <person name="Alexander J.E."/>
            <person name="Rich S.A."/>
            <person name="Livny J."/>
            <person name="Vlamakis H."/>
            <person name="Clish C."/>
            <person name="Bullock K."/>
            <person name="Deik A."/>
            <person name="Scott J."/>
            <person name="Pierce K.A."/>
            <person name="Xavier R.J."/>
            <person name="Alm E.J."/>
        </authorList>
    </citation>
    <scope>NUCLEOTIDE SEQUENCE [LARGE SCALE GENOMIC DNA]</scope>
    <source>
        <strain evidence="6 9">BIOML-A1</strain>
        <strain evidence="7 8">BIOML-A4</strain>
    </source>
</reference>
<evidence type="ECO:0000256" key="2">
    <source>
        <dbReference type="ARBA" id="ARBA00022801"/>
    </source>
</evidence>
<evidence type="ECO:0000313" key="6">
    <source>
        <dbReference type="EMBL" id="KAA5400075.1"/>
    </source>
</evidence>
<protein>
    <submittedName>
        <fullName evidence="7">Exopolygalacturonase</fullName>
    </submittedName>
</protein>
<dbReference type="PANTHER" id="PTHR31339:SF9">
    <property type="entry name" value="PLASMIN AND FIBRONECTIN-BINDING PROTEIN A"/>
    <property type="match status" value="1"/>
</dbReference>
<evidence type="ECO:0000313" key="9">
    <source>
        <dbReference type="Proteomes" id="UP000481616"/>
    </source>
</evidence>
<dbReference type="EMBL" id="VVZA01000003">
    <property type="protein sequence ID" value="KAA5407019.1"/>
    <property type="molecule type" value="Genomic_DNA"/>
</dbReference>
<feature type="signal peptide" evidence="5">
    <location>
        <begin position="1"/>
        <end position="18"/>
    </location>
</feature>
<dbReference type="InterPro" id="IPR012334">
    <property type="entry name" value="Pectin_lyas_fold"/>
</dbReference>
<dbReference type="Gene3D" id="2.160.20.10">
    <property type="entry name" value="Single-stranded right-handed beta-helix, Pectin lyase-like"/>
    <property type="match status" value="1"/>
</dbReference>
<evidence type="ECO:0000256" key="5">
    <source>
        <dbReference type="SAM" id="SignalP"/>
    </source>
</evidence>
<keyword evidence="5" id="KW-0732">Signal</keyword>